<evidence type="ECO:0000256" key="8">
    <source>
        <dbReference type="ARBA" id="ARBA00023779"/>
    </source>
</evidence>
<dbReference type="AlphaFoldDB" id="A0A348B2F9"/>
<evidence type="ECO:0000256" key="1">
    <source>
        <dbReference type="ARBA" id="ARBA00022485"/>
    </source>
</evidence>
<dbReference type="InterPro" id="IPR044147">
    <property type="entry name" value="UdgB-like"/>
</dbReference>
<keyword evidence="7" id="KW-0234">DNA repair</keyword>
<evidence type="ECO:0000256" key="6">
    <source>
        <dbReference type="ARBA" id="ARBA00023014"/>
    </source>
</evidence>
<dbReference type="KEGG" id="sacd:HS1genome_0750"/>
<proteinExistence type="inferred from homology"/>
<keyword evidence="3" id="KW-0227">DNA damage</keyword>
<dbReference type="GO" id="GO:0033958">
    <property type="term" value="F:DNA-deoxyinosine glycosylase activity"/>
    <property type="evidence" value="ECO:0007669"/>
    <property type="project" value="InterPro"/>
</dbReference>
<comment type="similarity">
    <text evidence="8">Belongs to the uracil-DNA glycosylase (UDG) superfamily. Type 5 (UDGb) family.</text>
</comment>
<keyword evidence="13" id="KW-1185">Reference proteome</keyword>
<reference evidence="12" key="1">
    <citation type="journal article" date="2014" name="Int. J. Syst. Evol. Microbiol.">
        <title>Complete genome sequence of Corynebacterium casei LMG S-19264T (=DSM 44701T), isolated from a smear-ripened cheese.</title>
        <authorList>
            <consortium name="US DOE Joint Genome Institute (JGI-PGF)"/>
            <person name="Walter F."/>
            <person name="Albersmeier A."/>
            <person name="Kalinowski J."/>
            <person name="Ruckert C."/>
        </authorList>
    </citation>
    <scope>NUCLEOTIDE SEQUENCE</scope>
    <source>
        <strain evidence="12">JCM 31740</strain>
    </source>
</reference>
<evidence type="ECO:0000256" key="9">
    <source>
        <dbReference type="ARBA" id="ARBA00023887"/>
    </source>
</evidence>
<dbReference type="EMBL" id="AP018553">
    <property type="protein sequence ID" value="BBD72361.1"/>
    <property type="molecule type" value="Genomic_DNA"/>
</dbReference>
<dbReference type="EMBL" id="BMQS01000004">
    <property type="protein sequence ID" value="GGT90039.1"/>
    <property type="molecule type" value="Genomic_DNA"/>
</dbReference>
<dbReference type="Proteomes" id="UP000276741">
    <property type="component" value="Chromosome"/>
</dbReference>
<dbReference type="OrthoDB" id="8612at2157"/>
<dbReference type="RefSeq" id="WP_126449690.1">
    <property type="nucleotide sequence ID" value="NZ_AP018553.1"/>
</dbReference>
<protein>
    <recommendedName>
        <fullName evidence="9">Type-5 uracil-DNA glycosylase</fullName>
    </recommendedName>
</protein>
<dbReference type="GO" id="GO:0046872">
    <property type="term" value="F:metal ion binding"/>
    <property type="evidence" value="ECO:0007669"/>
    <property type="project" value="UniProtKB-KW"/>
</dbReference>
<dbReference type="Pfam" id="PF03167">
    <property type="entry name" value="UDG"/>
    <property type="match status" value="1"/>
</dbReference>
<dbReference type="InterPro" id="IPR036895">
    <property type="entry name" value="Uracil-DNA_glycosylase-like_sf"/>
</dbReference>
<reference evidence="11" key="3">
    <citation type="journal article" date="2019" name="BMC Res. Notes">
        <title>Complete genome sequence of the Sulfodiicoccus acidiphilus strain HS-1T, the first crenarchaeon that lacks polB3, isolated from an acidic hot spring in Ohwaku-dani, Hakone, Japan.</title>
        <authorList>
            <person name="Sakai H.D."/>
            <person name="Kurosawa N."/>
        </authorList>
    </citation>
    <scope>NUCLEOTIDE SEQUENCE</scope>
    <source>
        <strain evidence="11">HS-1</strain>
    </source>
</reference>
<evidence type="ECO:0000313" key="13">
    <source>
        <dbReference type="Proteomes" id="UP000276741"/>
    </source>
</evidence>
<evidence type="ECO:0000256" key="2">
    <source>
        <dbReference type="ARBA" id="ARBA00022723"/>
    </source>
</evidence>
<name>A0A348B2F9_9CREN</name>
<dbReference type="GO" id="GO:0004844">
    <property type="term" value="F:uracil DNA N-glycosylase activity"/>
    <property type="evidence" value="ECO:0007669"/>
    <property type="project" value="InterPro"/>
</dbReference>
<dbReference type="Gene3D" id="3.40.470.10">
    <property type="entry name" value="Uracil-DNA glycosylase-like domain"/>
    <property type="match status" value="1"/>
</dbReference>
<dbReference type="PANTHER" id="PTHR33693:SF3">
    <property type="entry name" value="TYPE-5 URACIL-DNA GLYCOSYLASE"/>
    <property type="match status" value="1"/>
</dbReference>
<dbReference type="InterPro" id="IPR005122">
    <property type="entry name" value="Uracil-DNA_glycosylase-like"/>
</dbReference>
<organism evidence="11 13">
    <name type="scientific">Sulfodiicoccus acidiphilus</name>
    <dbReference type="NCBI Taxonomy" id="1670455"/>
    <lineage>
        <taxon>Archaea</taxon>
        <taxon>Thermoproteota</taxon>
        <taxon>Thermoprotei</taxon>
        <taxon>Sulfolobales</taxon>
        <taxon>Sulfolobaceae</taxon>
        <taxon>Sulfodiicoccus</taxon>
    </lineage>
</organism>
<sequence length="217" mass="24354">MNLRLLSERVINCKLCPRLVAYTSEVASRKVRRFSHWEYWGRPVPSFGDPEATIMIVGLAPAAHGGNRTGRMFTGDHSGEWLFKALHEVGLANKSTSISRDDGLQVKGVYITAVVHCAPPDNKPLPQEVENCLNYLREELHLLNRVKVIVALGRLAFDQLCKIYGVKGRFSHGSSVTLPDGRLLIASYHPSARNTNTGKMSWDQWVWVFRRAKELSG</sequence>
<evidence type="ECO:0000256" key="3">
    <source>
        <dbReference type="ARBA" id="ARBA00022763"/>
    </source>
</evidence>
<dbReference type="Proteomes" id="UP000616143">
    <property type="component" value="Unassembled WGS sequence"/>
</dbReference>
<dbReference type="SMART" id="SM00987">
    <property type="entry name" value="UreE_C"/>
    <property type="match status" value="1"/>
</dbReference>
<evidence type="ECO:0000256" key="4">
    <source>
        <dbReference type="ARBA" id="ARBA00022801"/>
    </source>
</evidence>
<dbReference type="PANTHER" id="PTHR33693">
    <property type="entry name" value="TYPE-5 URACIL-DNA GLYCOSYLASE"/>
    <property type="match status" value="1"/>
</dbReference>
<gene>
    <name evidence="12" type="ORF">GCM10007116_04720</name>
    <name evidence="11" type="ORF">HS1genome_0750</name>
</gene>
<keyword evidence="1" id="KW-0004">4Fe-4S</keyword>
<feature type="domain" description="Uracil-DNA glycosylase-like" evidence="10">
    <location>
        <begin position="45"/>
        <end position="209"/>
    </location>
</feature>
<keyword evidence="4" id="KW-0378">Hydrolase</keyword>
<dbReference type="CDD" id="cd10031">
    <property type="entry name" value="UDG-F5_TTUDGB_like"/>
    <property type="match status" value="1"/>
</dbReference>
<keyword evidence="2" id="KW-0479">Metal-binding</keyword>
<dbReference type="GO" id="GO:0006284">
    <property type="term" value="P:base-excision repair"/>
    <property type="evidence" value="ECO:0007669"/>
    <property type="project" value="InterPro"/>
</dbReference>
<evidence type="ECO:0000313" key="12">
    <source>
        <dbReference type="EMBL" id="GGT90039.1"/>
    </source>
</evidence>
<keyword evidence="5" id="KW-0408">Iron</keyword>
<evidence type="ECO:0000256" key="5">
    <source>
        <dbReference type="ARBA" id="ARBA00023004"/>
    </source>
</evidence>
<reference evidence="13" key="2">
    <citation type="submission" date="2018-04" db="EMBL/GenBank/DDBJ databases">
        <title>Complete genome sequence of Sulfodiicoccus acidiphilus strain HS-1.</title>
        <authorList>
            <person name="Sakai H.D."/>
            <person name="Kurosawa N."/>
        </authorList>
    </citation>
    <scope>NUCLEOTIDE SEQUENCE [LARGE SCALE GENOMIC DNA]</scope>
    <source>
        <strain evidence="13">HS-1</strain>
    </source>
</reference>
<accession>A0A348B2F9</accession>
<keyword evidence="6" id="KW-0411">Iron-sulfur</keyword>
<dbReference type="InterPro" id="IPR051536">
    <property type="entry name" value="UDG_Type-4/5"/>
</dbReference>
<evidence type="ECO:0000259" key="10">
    <source>
        <dbReference type="SMART" id="SM00986"/>
    </source>
</evidence>
<evidence type="ECO:0000256" key="7">
    <source>
        <dbReference type="ARBA" id="ARBA00023204"/>
    </source>
</evidence>
<evidence type="ECO:0000313" key="11">
    <source>
        <dbReference type="EMBL" id="BBD72361.1"/>
    </source>
</evidence>
<dbReference type="GeneID" id="38666253"/>
<reference evidence="12" key="4">
    <citation type="submission" date="2020-09" db="EMBL/GenBank/DDBJ databases">
        <authorList>
            <person name="Sun Q."/>
            <person name="Ohkuma M."/>
        </authorList>
    </citation>
    <scope>NUCLEOTIDE SEQUENCE</scope>
    <source>
        <strain evidence="12">JCM 31740</strain>
    </source>
</reference>
<dbReference type="GO" id="GO:0051539">
    <property type="term" value="F:4 iron, 4 sulfur cluster binding"/>
    <property type="evidence" value="ECO:0007669"/>
    <property type="project" value="UniProtKB-KW"/>
</dbReference>
<dbReference type="SUPFAM" id="SSF52141">
    <property type="entry name" value="Uracil-DNA glycosylase-like"/>
    <property type="match status" value="1"/>
</dbReference>
<dbReference type="SMART" id="SM00986">
    <property type="entry name" value="UDG"/>
    <property type="match status" value="1"/>
</dbReference>